<sequence>MTSPSTSTLRRALLVTSVAIGGLTLGLLPQQVAAQAYPNKPVKVIVTFPPGGVADTLGRLVTAPLQDALGQPVVVENRAGSGGNIGGDAVAKSPADGYTLLMGSGGLVSVNPHIYERMPFNPTKDIVPVAAVARVAVFLVVRKDLPVNNAQEFVAYLKANPGKLSYGSPGNGSSPHLAGEMFKSMTGTDALHVPYKGAAPALNDLLAGQIDFSFDPGIALPHVQAGKLKLLAVGSPHRVAIVPDTPTVDEATGLKGFDADSYFGFYAPAGTPAAVVTRLNTEINKILGTTAVKERINAVGGAAAPMTPKQFAAKADEDSKRFGKLIRERGIKGD</sequence>
<evidence type="ECO:0000313" key="2">
    <source>
        <dbReference type="EMBL" id="EYC50514.1"/>
    </source>
</evidence>
<dbReference type="Proteomes" id="UP000023268">
    <property type="component" value="Unassembled WGS sequence"/>
</dbReference>
<gene>
    <name evidence="2" type="ORF">AZ34_05195</name>
</gene>
<protein>
    <submittedName>
        <fullName evidence="2">ABC transporter substrate-binding protein</fullName>
    </submittedName>
</protein>
<reference evidence="2 3" key="1">
    <citation type="submission" date="2014-02" db="EMBL/GenBank/DDBJ databases">
        <title>Draft Genome of Hylemonella gracilis isolated from the Niagara River.</title>
        <authorList>
            <person name="Pawlowski D.R."/>
            <person name="Koudelka G.B."/>
        </authorList>
    </citation>
    <scope>NUCLEOTIDE SEQUENCE [LARGE SCALE GENOMIC DNA]</scope>
    <source>
        <strain evidence="2 3">Niagara R</strain>
    </source>
</reference>
<dbReference type="PANTHER" id="PTHR42928">
    <property type="entry name" value="TRICARBOXYLATE-BINDING PROTEIN"/>
    <property type="match status" value="1"/>
</dbReference>
<dbReference type="PROSITE" id="PS51318">
    <property type="entry name" value="TAT"/>
    <property type="match status" value="1"/>
</dbReference>
<accession>A0A016XEK8</accession>
<dbReference type="Gene3D" id="3.40.190.150">
    <property type="entry name" value="Bordetella uptake gene, domain 1"/>
    <property type="match status" value="1"/>
</dbReference>
<dbReference type="EMBL" id="JEMG01000001">
    <property type="protein sequence ID" value="EYC50514.1"/>
    <property type="molecule type" value="Genomic_DNA"/>
</dbReference>
<evidence type="ECO:0000256" key="1">
    <source>
        <dbReference type="ARBA" id="ARBA00006987"/>
    </source>
</evidence>
<dbReference type="RefSeq" id="WP_035610951.1">
    <property type="nucleotide sequence ID" value="NZ_JEMG01000001.1"/>
</dbReference>
<evidence type="ECO:0000313" key="3">
    <source>
        <dbReference type="Proteomes" id="UP000023268"/>
    </source>
</evidence>
<dbReference type="PANTHER" id="PTHR42928:SF5">
    <property type="entry name" value="BLR1237 PROTEIN"/>
    <property type="match status" value="1"/>
</dbReference>
<dbReference type="InterPro" id="IPR006311">
    <property type="entry name" value="TAT_signal"/>
</dbReference>
<dbReference type="InterPro" id="IPR005064">
    <property type="entry name" value="BUG"/>
</dbReference>
<comment type="caution">
    <text evidence="2">The sequence shown here is derived from an EMBL/GenBank/DDBJ whole genome shotgun (WGS) entry which is preliminary data.</text>
</comment>
<dbReference type="STRING" id="1458275.AZ34_05195"/>
<dbReference type="PIRSF" id="PIRSF017082">
    <property type="entry name" value="YflP"/>
    <property type="match status" value="1"/>
</dbReference>
<name>A0A016XEK8_9BURK</name>
<dbReference type="CDD" id="cd13578">
    <property type="entry name" value="PBP2_Bug27"/>
    <property type="match status" value="1"/>
</dbReference>
<dbReference type="eggNOG" id="COG3181">
    <property type="taxonomic scope" value="Bacteria"/>
</dbReference>
<dbReference type="SUPFAM" id="SSF53850">
    <property type="entry name" value="Periplasmic binding protein-like II"/>
    <property type="match status" value="1"/>
</dbReference>
<organism evidence="2 3">
    <name type="scientific">Hylemonella gracilis str. Niagara R</name>
    <dbReference type="NCBI Taxonomy" id="1458275"/>
    <lineage>
        <taxon>Bacteria</taxon>
        <taxon>Pseudomonadati</taxon>
        <taxon>Pseudomonadota</taxon>
        <taxon>Betaproteobacteria</taxon>
        <taxon>Burkholderiales</taxon>
        <taxon>Comamonadaceae</taxon>
        <taxon>Hylemonella</taxon>
    </lineage>
</organism>
<dbReference type="AlphaFoldDB" id="A0A016XEK8"/>
<dbReference type="OrthoDB" id="8678477at2"/>
<dbReference type="InterPro" id="IPR042100">
    <property type="entry name" value="Bug_dom1"/>
</dbReference>
<dbReference type="Gene3D" id="3.40.190.10">
    <property type="entry name" value="Periplasmic binding protein-like II"/>
    <property type="match status" value="1"/>
</dbReference>
<comment type="similarity">
    <text evidence="1">Belongs to the UPF0065 (bug) family.</text>
</comment>
<proteinExistence type="inferred from homology"/>
<dbReference type="Pfam" id="PF03401">
    <property type="entry name" value="TctC"/>
    <property type="match status" value="1"/>
</dbReference>